<dbReference type="AlphaFoldDB" id="X1VGZ9"/>
<organism evidence="1">
    <name type="scientific">marine sediment metagenome</name>
    <dbReference type="NCBI Taxonomy" id="412755"/>
    <lineage>
        <taxon>unclassified sequences</taxon>
        <taxon>metagenomes</taxon>
        <taxon>ecological metagenomes</taxon>
    </lineage>
</organism>
<accession>X1VGZ9</accession>
<protein>
    <submittedName>
        <fullName evidence="1">Uncharacterized protein</fullName>
    </submittedName>
</protein>
<evidence type="ECO:0000313" key="1">
    <source>
        <dbReference type="EMBL" id="GAJ17602.1"/>
    </source>
</evidence>
<dbReference type="EMBL" id="BARW01039048">
    <property type="protein sequence ID" value="GAJ17602.1"/>
    <property type="molecule type" value="Genomic_DNA"/>
</dbReference>
<reference evidence="1" key="1">
    <citation type="journal article" date="2014" name="Front. Microbiol.">
        <title>High frequency of phylogenetically diverse reductive dehalogenase-homologous genes in deep subseafloor sedimentary metagenomes.</title>
        <authorList>
            <person name="Kawai M."/>
            <person name="Futagami T."/>
            <person name="Toyoda A."/>
            <person name="Takaki Y."/>
            <person name="Nishi S."/>
            <person name="Hori S."/>
            <person name="Arai W."/>
            <person name="Tsubouchi T."/>
            <person name="Morono Y."/>
            <person name="Uchiyama I."/>
            <person name="Ito T."/>
            <person name="Fujiyama A."/>
            <person name="Inagaki F."/>
            <person name="Takami H."/>
        </authorList>
    </citation>
    <scope>NUCLEOTIDE SEQUENCE</scope>
    <source>
        <strain evidence="1">Expedition CK06-06</strain>
    </source>
</reference>
<comment type="caution">
    <text evidence="1">The sequence shown here is derived from an EMBL/GenBank/DDBJ whole genome shotgun (WGS) entry which is preliminary data.</text>
</comment>
<name>X1VGZ9_9ZZZZ</name>
<proteinExistence type="predicted"/>
<gene>
    <name evidence="1" type="ORF">S12H4_59661</name>
</gene>
<sequence>MRTDTSGGIGSQQEDPSDWAHLPLVLLALSSPQGLG</sequence>
<feature type="non-terminal residue" evidence="1">
    <location>
        <position position="36"/>
    </location>
</feature>